<sequence>MDAHDRASASRNAVAAGFDGVEIHGANGYLAHQFLAASESPPSTRPREGVDGDDIRLKKGRVFHRVH</sequence>
<dbReference type="AlphaFoldDB" id="A0A160NUW4"/>
<dbReference type="Proteomes" id="UP000217676">
    <property type="component" value="Chromosome"/>
</dbReference>
<feature type="region of interest" description="Disordered" evidence="1">
    <location>
        <begin position="37"/>
        <end position="56"/>
    </location>
</feature>
<dbReference type="GO" id="GO:0010181">
    <property type="term" value="F:FMN binding"/>
    <property type="evidence" value="ECO:0007669"/>
    <property type="project" value="InterPro"/>
</dbReference>
<reference evidence="3 4" key="1">
    <citation type="journal article" date="2016" name="Genome Announc.">
        <title>Complete Genome Sequence of Thiostrepton-Producing Streptomyces laurentii ATCC 31255.</title>
        <authorList>
            <person name="Doi K."/>
            <person name="Fujino Y."/>
            <person name="Nagayoshi Y."/>
            <person name="Ohshima T."/>
            <person name="Ogata S."/>
        </authorList>
    </citation>
    <scope>NUCLEOTIDE SEQUENCE [LARGE SCALE GENOMIC DNA]</scope>
    <source>
        <strain evidence="3 4">ATCC 31255</strain>
    </source>
</reference>
<organism evidence="3 4">
    <name type="scientific">Streptomyces laurentii</name>
    <dbReference type="NCBI Taxonomy" id="39478"/>
    <lineage>
        <taxon>Bacteria</taxon>
        <taxon>Bacillati</taxon>
        <taxon>Actinomycetota</taxon>
        <taxon>Actinomycetes</taxon>
        <taxon>Kitasatosporales</taxon>
        <taxon>Streptomycetaceae</taxon>
        <taxon>Streptomyces</taxon>
    </lineage>
</organism>
<evidence type="ECO:0000256" key="1">
    <source>
        <dbReference type="SAM" id="MobiDB-lite"/>
    </source>
</evidence>
<evidence type="ECO:0000313" key="3">
    <source>
        <dbReference type="EMBL" id="BAU81636.1"/>
    </source>
</evidence>
<dbReference type="EMBL" id="AP017424">
    <property type="protein sequence ID" value="BAU81636.1"/>
    <property type="molecule type" value="Genomic_DNA"/>
</dbReference>
<dbReference type="InterPro" id="IPR001155">
    <property type="entry name" value="OxRdtase_FMN_N"/>
</dbReference>
<accession>A0A160NUW4</accession>
<dbReference type="KEGG" id="slau:SLA_0682"/>
<feature type="domain" description="NADH:flavin oxidoreductase/NADH oxidase N-terminal" evidence="2">
    <location>
        <begin position="7"/>
        <end position="36"/>
    </location>
</feature>
<protein>
    <submittedName>
        <fullName evidence="3">NADH:flavin oxidoreductase</fullName>
    </submittedName>
</protein>
<keyword evidence="4" id="KW-1185">Reference proteome</keyword>
<dbReference type="Gene3D" id="3.20.20.70">
    <property type="entry name" value="Aldolase class I"/>
    <property type="match status" value="1"/>
</dbReference>
<dbReference type="InterPro" id="IPR013785">
    <property type="entry name" value="Aldolase_TIM"/>
</dbReference>
<gene>
    <name evidence="3" type="ORF">SLA_0682</name>
</gene>
<dbReference type="Pfam" id="PF00724">
    <property type="entry name" value="Oxidored_FMN"/>
    <property type="match status" value="1"/>
</dbReference>
<evidence type="ECO:0000259" key="2">
    <source>
        <dbReference type="Pfam" id="PF00724"/>
    </source>
</evidence>
<dbReference type="SUPFAM" id="SSF51395">
    <property type="entry name" value="FMN-linked oxidoreductases"/>
    <property type="match status" value="1"/>
</dbReference>
<feature type="compositionally biased region" description="Basic and acidic residues" evidence="1">
    <location>
        <begin position="45"/>
        <end position="56"/>
    </location>
</feature>
<evidence type="ECO:0000313" key="4">
    <source>
        <dbReference type="Proteomes" id="UP000217676"/>
    </source>
</evidence>
<dbReference type="GO" id="GO:0016491">
    <property type="term" value="F:oxidoreductase activity"/>
    <property type="evidence" value="ECO:0007669"/>
    <property type="project" value="InterPro"/>
</dbReference>
<proteinExistence type="predicted"/>
<name>A0A160NUW4_STRLU</name>